<protein>
    <submittedName>
        <fullName evidence="1">Uncharacterized protein</fullName>
    </submittedName>
</protein>
<proteinExistence type="predicted"/>
<sequence>MDKCADDLVGSKEDLRVEPLGAEHLFHLWRGVEGRL</sequence>
<organism evidence="1 2">
    <name type="scientific">Triticum urartu</name>
    <name type="common">Red wild einkorn</name>
    <name type="synonym">Crithodium urartu</name>
    <dbReference type="NCBI Taxonomy" id="4572"/>
    <lineage>
        <taxon>Eukaryota</taxon>
        <taxon>Viridiplantae</taxon>
        <taxon>Streptophyta</taxon>
        <taxon>Embryophyta</taxon>
        <taxon>Tracheophyta</taxon>
        <taxon>Spermatophyta</taxon>
        <taxon>Magnoliopsida</taxon>
        <taxon>Liliopsida</taxon>
        <taxon>Poales</taxon>
        <taxon>Poaceae</taxon>
        <taxon>BOP clade</taxon>
        <taxon>Pooideae</taxon>
        <taxon>Triticodae</taxon>
        <taxon>Triticeae</taxon>
        <taxon>Triticinae</taxon>
        <taxon>Triticum</taxon>
    </lineage>
</organism>
<dbReference type="EnsemblPlants" id="TuG1812G0300005803.01.T01">
    <property type="protein sequence ID" value="TuG1812G0300005803.01.T01.cds268119"/>
    <property type="gene ID" value="TuG1812G0300005803.01"/>
</dbReference>
<reference evidence="1" key="3">
    <citation type="submission" date="2022-06" db="UniProtKB">
        <authorList>
            <consortium name="EnsemblPlants"/>
        </authorList>
    </citation>
    <scope>IDENTIFICATION</scope>
</reference>
<name>A0A8R7U361_TRIUA</name>
<evidence type="ECO:0000313" key="2">
    <source>
        <dbReference type="Proteomes" id="UP000015106"/>
    </source>
</evidence>
<keyword evidence="2" id="KW-1185">Reference proteome</keyword>
<dbReference type="Gramene" id="TuG1812G0300005803.01.T01">
    <property type="protein sequence ID" value="TuG1812G0300005803.01.T01.cds268119"/>
    <property type="gene ID" value="TuG1812G0300005803.01"/>
</dbReference>
<accession>A0A8R7U361</accession>
<evidence type="ECO:0000313" key="1">
    <source>
        <dbReference type="EnsemblPlants" id="TuG1812G0300005803.01.T01.cds268119"/>
    </source>
</evidence>
<dbReference type="Proteomes" id="UP000015106">
    <property type="component" value="Chromosome 3"/>
</dbReference>
<dbReference type="AlphaFoldDB" id="A0A8R7U361"/>
<reference evidence="1" key="2">
    <citation type="submission" date="2018-03" db="EMBL/GenBank/DDBJ databases">
        <title>The Triticum urartu genome reveals the dynamic nature of wheat genome evolution.</title>
        <authorList>
            <person name="Ling H."/>
            <person name="Ma B."/>
            <person name="Shi X."/>
            <person name="Liu H."/>
            <person name="Dong L."/>
            <person name="Sun H."/>
            <person name="Cao Y."/>
            <person name="Gao Q."/>
            <person name="Zheng S."/>
            <person name="Li Y."/>
            <person name="Yu Y."/>
            <person name="Du H."/>
            <person name="Qi M."/>
            <person name="Li Y."/>
            <person name="Yu H."/>
            <person name="Cui Y."/>
            <person name="Wang N."/>
            <person name="Chen C."/>
            <person name="Wu H."/>
            <person name="Zhao Y."/>
            <person name="Zhang J."/>
            <person name="Li Y."/>
            <person name="Zhou W."/>
            <person name="Zhang B."/>
            <person name="Hu W."/>
            <person name="Eijk M."/>
            <person name="Tang J."/>
            <person name="Witsenboer H."/>
            <person name="Zhao S."/>
            <person name="Li Z."/>
            <person name="Zhang A."/>
            <person name="Wang D."/>
            <person name="Liang C."/>
        </authorList>
    </citation>
    <scope>NUCLEOTIDE SEQUENCE [LARGE SCALE GENOMIC DNA]</scope>
    <source>
        <strain evidence="1">cv. G1812</strain>
    </source>
</reference>
<reference evidence="2" key="1">
    <citation type="journal article" date="2013" name="Nature">
        <title>Draft genome of the wheat A-genome progenitor Triticum urartu.</title>
        <authorList>
            <person name="Ling H.Q."/>
            <person name="Zhao S."/>
            <person name="Liu D."/>
            <person name="Wang J."/>
            <person name="Sun H."/>
            <person name="Zhang C."/>
            <person name="Fan H."/>
            <person name="Li D."/>
            <person name="Dong L."/>
            <person name="Tao Y."/>
            <person name="Gao C."/>
            <person name="Wu H."/>
            <person name="Li Y."/>
            <person name="Cui Y."/>
            <person name="Guo X."/>
            <person name="Zheng S."/>
            <person name="Wang B."/>
            <person name="Yu K."/>
            <person name="Liang Q."/>
            <person name="Yang W."/>
            <person name="Lou X."/>
            <person name="Chen J."/>
            <person name="Feng M."/>
            <person name="Jian J."/>
            <person name="Zhang X."/>
            <person name="Luo G."/>
            <person name="Jiang Y."/>
            <person name="Liu J."/>
            <person name="Wang Z."/>
            <person name="Sha Y."/>
            <person name="Zhang B."/>
            <person name="Wu H."/>
            <person name="Tang D."/>
            <person name="Shen Q."/>
            <person name="Xue P."/>
            <person name="Zou S."/>
            <person name="Wang X."/>
            <person name="Liu X."/>
            <person name="Wang F."/>
            <person name="Yang Y."/>
            <person name="An X."/>
            <person name="Dong Z."/>
            <person name="Zhang K."/>
            <person name="Zhang X."/>
            <person name="Luo M.C."/>
            <person name="Dvorak J."/>
            <person name="Tong Y."/>
            <person name="Wang J."/>
            <person name="Yang H."/>
            <person name="Li Z."/>
            <person name="Wang D."/>
            <person name="Zhang A."/>
            <person name="Wang J."/>
        </authorList>
    </citation>
    <scope>NUCLEOTIDE SEQUENCE</scope>
    <source>
        <strain evidence="2">cv. G1812</strain>
    </source>
</reference>